<dbReference type="Pfam" id="PF09997">
    <property type="entry name" value="DUF2238"/>
    <property type="match status" value="1"/>
</dbReference>
<evidence type="ECO:0008006" key="4">
    <source>
        <dbReference type="Google" id="ProtNLM"/>
    </source>
</evidence>
<dbReference type="Proteomes" id="UP000436047">
    <property type="component" value="Unassembled WGS sequence"/>
</dbReference>
<feature type="transmembrane region" description="Helical" evidence="1">
    <location>
        <begin position="46"/>
        <end position="68"/>
    </location>
</feature>
<evidence type="ECO:0000313" key="3">
    <source>
        <dbReference type="Proteomes" id="UP000436047"/>
    </source>
</evidence>
<evidence type="ECO:0000256" key="1">
    <source>
        <dbReference type="SAM" id="Phobius"/>
    </source>
</evidence>
<feature type="transmembrane region" description="Helical" evidence="1">
    <location>
        <begin position="135"/>
        <end position="155"/>
    </location>
</feature>
<sequence length="238" mass="26885">MKQADKKAAVCMDNEKNLQWLPLLITLCCAAVTLLIYIFCVGQNDYVVFLQVISAALIPAILPIVSYATKEIFPLVLNLLFSIHIVLAVDLGCAMSFYDRFYWWDMLMHGCFGLIASMSFYILLLKWNGRNLKRFGFFVLIFLSTMGCAAIWEIFEFTCDQILNIDAQRVMESIAMGHTPVYDTMMDIIVAIAGIAIFYISLLIDSFCKNKLGKSLYGRFVYIPVTAKNKAASQEVAQ</sequence>
<keyword evidence="1" id="KW-1133">Transmembrane helix</keyword>
<dbReference type="InterPro" id="IPR014509">
    <property type="entry name" value="YjdF-like"/>
</dbReference>
<reference evidence="2 3" key="1">
    <citation type="submission" date="2019-08" db="EMBL/GenBank/DDBJ databases">
        <title>In-depth cultivation of the pig gut microbiome towards novel bacterial diversity and tailored functional studies.</title>
        <authorList>
            <person name="Wylensek D."/>
            <person name="Hitch T.C.A."/>
            <person name="Clavel T."/>
        </authorList>
    </citation>
    <scope>NUCLEOTIDE SEQUENCE [LARGE SCALE GENOMIC DNA]</scope>
    <source>
        <strain evidence="2 3">WCA-389-WT-23B</strain>
    </source>
</reference>
<dbReference type="RefSeq" id="WP_154467452.1">
    <property type="nucleotide sequence ID" value="NZ_VUMI01000055.1"/>
</dbReference>
<dbReference type="EMBL" id="VUMI01000055">
    <property type="protein sequence ID" value="MSS91079.1"/>
    <property type="molecule type" value="Genomic_DNA"/>
</dbReference>
<accession>A0A6N7W782</accession>
<keyword evidence="1" id="KW-0812">Transmembrane</keyword>
<gene>
    <name evidence="2" type="ORF">FYJ45_23425</name>
</gene>
<keyword evidence="3" id="KW-1185">Reference proteome</keyword>
<comment type="caution">
    <text evidence="2">The sequence shown here is derived from an EMBL/GenBank/DDBJ whole genome shotgun (WGS) entry which is preliminary data.</text>
</comment>
<feature type="transmembrane region" description="Helical" evidence="1">
    <location>
        <begin position="75"/>
        <end position="97"/>
    </location>
</feature>
<evidence type="ECO:0000313" key="2">
    <source>
        <dbReference type="EMBL" id="MSS91079.1"/>
    </source>
</evidence>
<keyword evidence="1" id="KW-0472">Membrane</keyword>
<feature type="transmembrane region" description="Helical" evidence="1">
    <location>
        <begin position="103"/>
        <end position="123"/>
    </location>
</feature>
<dbReference type="GeneID" id="86055966"/>
<feature type="transmembrane region" description="Helical" evidence="1">
    <location>
        <begin position="20"/>
        <end position="40"/>
    </location>
</feature>
<feature type="transmembrane region" description="Helical" evidence="1">
    <location>
        <begin position="188"/>
        <end position="208"/>
    </location>
</feature>
<dbReference type="AlphaFoldDB" id="A0A6N7W782"/>
<proteinExistence type="predicted"/>
<name>A0A6N7W782_9FIRM</name>
<organism evidence="2 3">
    <name type="scientific">Eisenbergiella porci</name>
    <dbReference type="NCBI Taxonomy" id="2652274"/>
    <lineage>
        <taxon>Bacteria</taxon>
        <taxon>Bacillati</taxon>
        <taxon>Bacillota</taxon>
        <taxon>Clostridia</taxon>
        <taxon>Lachnospirales</taxon>
        <taxon>Lachnospiraceae</taxon>
        <taxon>Eisenbergiella</taxon>
    </lineage>
</organism>
<protein>
    <recommendedName>
        <fullName evidence="4">DUF2238 domain-containing protein</fullName>
    </recommendedName>
</protein>